<keyword evidence="3" id="KW-1185">Reference proteome</keyword>
<dbReference type="Proteomes" id="UP001583193">
    <property type="component" value="Unassembled WGS sequence"/>
</dbReference>
<feature type="region of interest" description="Disordered" evidence="1">
    <location>
        <begin position="1"/>
        <end position="52"/>
    </location>
</feature>
<protein>
    <recommendedName>
        <fullName evidence="4">HNH nuclease domain-containing protein</fullName>
    </recommendedName>
</protein>
<evidence type="ECO:0000313" key="2">
    <source>
        <dbReference type="EMBL" id="KAL1879007.1"/>
    </source>
</evidence>
<gene>
    <name evidence="2" type="ORF">Plec18167_004302</name>
</gene>
<evidence type="ECO:0008006" key="4">
    <source>
        <dbReference type="Google" id="ProtNLM"/>
    </source>
</evidence>
<accession>A0ABR3XTT5</accession>
<dbReference type="EMBL" id="JAVDPF010000011">
    <property type="protein sequence ID" value="KAL1879007.1"/>
    <property type="molecule type" value="Genomic_DNA"/>
</dbReference>
<sequence>MPPKKRKVSDPSYNPRSQKRGSRRAQSTRQSVSGSSVHAAATSTSVPAETEPDPIQQAIEALGTTADNAATDVDTARERLKGYTEGKKRDITDKVLYSMLDMIPDAEGKTALAQDINSRQSDEDLRLFLQRVAKIWAFIFRYFPSVKGVLDPRSSGQVNMPRNAMTISSGLHPVFGGFDLALEHIESTRYRIKTFWALVSHWDQHLPESRIIDLQPANETEAPSQILLTVHCAIANILHASGMAEEIDEELERDEDELEALAEDGSTNLEEVIGRWLLKAH</sequence>
<evidence type="ECO:0000256" key="1">
    <source>
        <dbReference type="SAM" id="MobiDB-lite"/>
    </source>
</evidence>
<proteinExistence type="predicted"/>
<organism evidence="2 3">
    <name type="scientific">Paecilomyces lecythidis</name>
    <dbReference type="NCBI Taxonomy" id="3004212"/>
    <lineage>
        <taxon>Eukaryota</taxon>
        <taxon>Fungi</taxon>
        <taxon>Dikarya</taxon>
        <taxon>Ascomycota</taxon>
        <taxon>Pezizomycotina</taxon>
        <taxon>Eurotiomycetes</taxon>
        <taxon>Eurotiomycetidae</taxon>
        <taxon>Eurotiales</taxon>
        <taxon>Thermoascaceae</taxon>
        <taxon>Paecilomyces</taxon>
    </lineage>
</organism>
<comment type="caution">
    <text evidence="2">The sequence shown here is derived from an EMBL/GenBank/DDBJ whole genome shotgun (WGS) entry which is preliminary data.</text>
</comment>
<evidence type="ECO:0000313" key="3">
    <source>
        <dbReference type="Proteomes" id="UP001583193"/>
    </source>
</evidence>
<reference evidence="2 3" key="1">
    <citation type="journal article" date="2024" name="IMA Fungus">
        <title>IMA Genome - F19 : A genome assembly and annotation guide to empower mycologists, including annotated draft genome sequences of Ceratocystis pirilliformis, Diaporthe australafricana, Fusarium ophioides, Paecilomyces lecythidis, and Sporothrix stenoceras.</title>
        <authorList>
            <person name="Aylward J."/>
            <person name="Wilson A.M."/>
            <person name="Visagie C.M."/>
            <person name="Spraker J."/>
            <person name="Barnes I."/>
            <person name="Buitendag C."/>
            <person name="Ceriani C."/>
            <person name="Del Mar Angel L."/>
            <person name="du Plessis D."/>
            <person name="Fuchs T."/>
            <person name="Gasser K."/>
            <person name="Kramer D."/>
            <person name="Li W."/>
            <person name="Munsamy K."/>
            <person name="Piso A."/>
            <person name="Price J.L."/>
            <person name="Sonnekus B."/>
            <person name="Thomas C."/>
            <person name="van der Nest A."/>
            <person name="van Dijk A."/>
            <person name="van Heerden A."/>
            <person name="van Vuuren N."/>
            <person name="Yilmaz N."/>
            <person name="Duong T.A."/>
            <person name="van der Merwe N.A."/>
            <person name="Wingfield M.J."/>
            <person name="Wingfield B.D."/>
        </authorList>
    </citation>
    <scope>NUCLEOTIDE SEQUENCE [LARGE SCALE GENOMIC DNA]</scope>
    <source>
        <strain evidence="2 3">CMW 18167</strain>
    </source>
</reference>
<name>A0ABR3XTT5_9EURO</name>
<feature type="compositionally biased region" description="Low complexity" evidence="1">
    <location>
        <begin position="31"/>
        <end position="46"/>
    </location>
</feature>